<dbReference type="Proteomes" id="UP000828390">
    <property type="component" value="Unassembled WGS sequence"/>
</dbReference>
<proteinExistence type="predicted"/>
<comment type="caution">
    <text evidence="1">The sequence shown here is derived from an EMBL/GenBank/DDBJ whole genome shotgun (WGS) entry which is preliminary data.</text>
</comment>
<evidence type="ECO:0000313" key="1">
    <source>
        <dbReference type="EMBL" id="KAH3854371.1"/>
    </source>
</evidence>
<evidence type="ECO:0000313" key="2">
    <source>
        <dbReference type="Proteomes" id="UP000828390"/>
    </source>
</evidence>
<reference evidence="1" key="2">
    <citation type="submission" date="2020-11" db="EMBL/GenBank/DDBJ databases">
        <authorList>
            <person name="McCartney M.A."/>
            <person name="Auch B."/>
            <person name="Kono T."/>
            <person name="Mallez S."/>
            <person name="Becker A."/>
            <person name="Gohl D.M."/>
            <person name="Silverstein K.A.T."/>
            <person name="Koren S."/>
            <person name="Bechman K.B."/>
            <person name="Herman A."/>
            <person name="Abrahante J.E."/>
            <person name="Garbe J."/>
        </authorList>
    </citation>
    <scope>NUCLEOTIDE SEQUENCE</scope>
    <source>
        <strain evidence="1">Duluth1</strain>
        <tissue evidence="1">Whole animal</tissue>
    </source>
</reference>
<gene>
    <name evidence="1" type="ORF">DPMN_096912</name>
</gene>
<dbReference type="EMBL" id="JAIWYP010000003">
    <property type="protein sequence ID" value="KAH3854371.1"/>
    <property type="molecule type" value="Genomic_DNA"/>
</dbReference>
<protein>
    <submittedName>
        <fullName evidence="1">Uncharacterized protein</fullName>
    </submittedName>
</protein>
<sequence>MSEQFNFFEKEWNFTHSYSSARNGKAENAAKNMIKQAKHSNTDAMIAFLNFRNTPQQSTCYSPAQQFF</sequence>
<dbReference type="AlphaFoldDB" id="A0A9D4R434"/>
<keyword evidence="2" id="KW-1185">Reference proteome</keyword>
<organism evidence="1 2">
    <name type="scientific">Dreissena polymorpha</name>
    <name type="common">Zebra mussel</name>
    <name type="synonym">Mytilus polymorpha</name>
    <dbReference type="NCBI Taxonomy" id="45954"/>
    <lineage>
        <taxon>Eukaryota</taxon>
        <taxon>Metazoa</taxon>
        <taxon>Spiralia</taxon>
        <taxon>Lophotrochozoa</taxon>
        <taxon>Mollusca</taxon>
        <taxon>Bivalvia</taxon>
        <taxon>Autobranchia</taxon>
        <taxon>Heteroconchia</taxon>
        <taxon>Euheterodonta</taxon>
        <taxon>Imparidentia</taxon>
        <taxon>Neoheterodontei</taxon>
        <taxon>Myida</taxon>
        <taxon>Dreissenoidea</taxon>
        <taxon>Dreissenidae</taxon>
        <taxon>Dreissena</taxon>
    </lineage>
</organism>
<reference evidence="1" key="1">
    <citation type="journal article" date="2019" name="bioRxiv">
        <title>The Genome of the Zebra Mussel, Dreissena polymorpha: A Resource for Invasive Species Research.</title>
        <authorList>
            <person name="McCartney M.A."/>
            <person name="Auch B."/>
            <person name="Kono T."/>
            <person name="Mallez S."/>
            <person name="Zhang Y."/>
            <person name="Obille A."/>
            <person name="Becker A."/>
            <person name="Abrahante J.E."/>
            <person name="Garbe J."/>
            <person name="Badalamenti J.P."/>
            <person name="Herman A."/>
            <person name="Mangelson H."/>
            <person name="Liachko I."/>
            <person name="Sullivan S."/>
            <person name="Sone E.D."/>
            <person name="Koren S."/>
            <person name="Silverstein K.A.T."/>
            <person name="Beckman K.B."/>
            <person name="Gohl D.M."/>
        </authorList>
    </citation>
    <scope>NUCLEOTIDE SEQUENCE</scope>
    <source>
        <strain evidence="1">Duluth1</strain>
        <tissue evidence="1">Whole animal</tissue>
    </source>
</reference>
<accession>A0A9D4R434</accession>
<name>A0A9D4R434_DREPO</name>